<gene>
    <name evidence="3" type="ORF">DAT39_016821</name>
</gene>
<sequence length="176" mass="20306">MILLVLLLTTAGYGHAVSVSGQEKNDACVCDVNSSIWGFPAAKYDAVLELVQNCQDSLQKLQAQTAISAKALPRLNAIVRSVRKRLEKFQYLKNKGLYNALYLKNLSKEIQELHDSMNEVQTGKEARRVRQELEKFKDDVEVMYKRKIFNLETVRDKLRYLNNRVQISRTIPQDFR</sequence>
<feature type="non-terminal residue" evidence="3">
    <location>
        <position position="1"/>
    </location>
</feature>
<name>A0A8J4TWR4_CLAMG</name>
<dbReference type="AlphaFoldDB" id="A0A8J4TWR4"/>
<dbReference type="Proteomes" id="UP000727407">
    <property type="component" value="Unassembled WGS sequence"/>
</dbReference>
<organism evidence="3 4">
    <name type="scientific">Clarias magur</name>
    <name type="common">Asian catfish</name>
    <name type="synonym">Macropteronotus magur</name>
    <dbReference type="NCBI Taxonomy" id="1594786"/>
    <lineage>
        <taxon>Eukaryota</taxon>
        <taxon>Metazoa</taxon>
        <taxon>Chordata</taxon>
        <taxon>Craniata</taxon>
        <taxon>Vertebrata</taxon>
        <taxon>Euteleostomi</taxon>
        <taxon>Actinopterygii</taxon>
        <taxon>Neopterygii</taxon>
        <taxon>Teleostei</taxon>
        <taxon>Ostariophysi</taxon>
        <taxon>Siluriformes</taxon>
        <taxon>Clariidae</taxon>
        <taxon>Clarias</taxon>
    </lineage>
</organism>
<evidence type="ECO:0000313" key="3">
    <source>
        <dbReference type="EMBL" id="KAF5893466.1"/>
    </source>
</evidence>
<dbReference type="EMBL" id="QNUK01000432">
    <property type="protein sequence ID" value="KAF5893466.1"/>
    <property type="molecule type" value="Genomic_DNA"/>
</dbReference>
<keyword evidence="4" id="KW-1185">Reference proteome</keyword>
<keyword evidence="2" id="KW-0732">Signal</keyword>
<reference evidence="3" key="1">
    <citation type="submission" date="2020-07" db="EMBL/GenBank/DDBJ databases">
        <title>Clarias magur genome sequencing, assembly and annotation.</title>
        <authorList>
            <person name="Kushwaha B."/>
            <person name="Kumar R."/>
            <person name="Das P."/>
            <person name="Joshi C.G."/>
            <person name="Kumar D."/>
            <person name="Nagpure N.S."/>
            <person name="Pandey M."/>
            <person name="Agarwal S."/>
            <person name="Srivastava S."/>
            <person name="Singh M."/>
            <person name="Sahoo L."/>
            <person name="Jayasankar P."/>
            <person name="Meher P.K."/>
            <person name="Koringa P.G."/>
            <person name="Iquebal M.A."/>
            <person name="Das S.P."/>
            <person name="Bit A."/>
            <person name="Patnaik S."/>
            <person name="Patel N."/>
            <person name="Shah T.M."/>
            <person name="Hinsu A."/>
            <person name="Jena J.K."/>
        </authorList>
    </citation>
    <scope>NUCLEOTIDE SEQUENCE</scope>
    <source>
        <strain evidence="3">CIFAMagur01</strain>
        <tissue evidence="3">Testis</tissue>
    </source>
</reference>
<feature type="coiled-coil region" evidence="1">
    <location>
        <begin position="103"/>
        <end position="146"/>
    </location>
</feature>
<protein>
    <submittedName>
        <fullName evidence="3">Olfactomedin-4-like</fullName>
    </submittedName>
</protein>
<keyword evidence="1" id="KW-0175">Coiled coil</keyword>
<dbReference type="OrthoDB" id="8626508at2759"/>
<evidence type="ECO:0000256" key="2">
    <source>
        <dbReference type="SAM" id="SignalP"/>
    </source>
</evidence>
<evidence type="ECO:0000256" key="1">
    <source>
        <dbReference type="SAM" id="Coils"/>
    </source>
</evidence>
<proteinExistence type="predicted"/>
<evidence type="ECO:0000313" key="4">
    <source>
        <dbReference type="Proteomes" id="UP000727407"/>
    </source>
</evidence>
<comment type="caution">
    <text evidence="3">The sequence shown here is derived from an EMBL/GenBank/DDBJ whole genome shotgun (WGS) entry which is preliminary data.</text>
</comment>
<feature type="signal peptide" evidence="2">
    <location>
        <begin position="1"/>
        <end position="16"/>
    </location>
</feature>
<accession>A0A8J4TWR4</accession>
<feature type="chain" id="PRO_5035153728" evidence="2">
    <location>
        <begin position="17"/>
        <end position="176"/>
    </location>
</feature>